<evidence type="ECO:0000313" key="10">
    <source>
        <dbReference type="EMBL" id="MBB5335946.1"/>
    </source>
</evidence>
<proteinExistence type="predicted"/>
<dbReference type="RefSeq" id="WP_183860421.1">
    <property type="nucleotide sequence ID" value="NZ_JACHFH010000010.1"/>
</dbReference>
<evidence type="ECO:0000256" key="7">
    <source>
        <dbReference type="ARBA" id="ARBA00023306"/>
    </source>
</evidence>
<dbReference type="Pfam" id="PF04977">
    <property type="entry name" value="DivIC"/>
    <property type="match status" value="1"/>
</dbReference>
<keyword evidence="7" id="KW-0131">Cell cycle</keyword>
<keyword evidence="4 9" id="KW-0812">Transmembrane</keyword>
<keyword evidence="5 9" id="KW-1133">Transmembrane helix</keyword>
<gene>
    <name evidence="10" type="ORF">HNR32_001090</name>
</gene>
<evidence type="ECO:0000256" key="1">
    <source>
        <dbReference type="ARBA" id="ARBA00004401"/>
    </source>
</evidence>
<keyword evidence="3 10" id="KW-0132">Cell division</keyword>
<evidence type="ECO:0000256" key="8">
    <source>
        <dbReference type="NCBIfam" id="TIGR02209"/>
    </source>
</evidence>
<organism evidence="10 11">
    <name type="scientific">Pectinatus brassicae</name>
    <dbReference type="NCBI Taxonomy" id="862415"/>
    <lineage>
        <taxon>Bacteria</taxon>
        <taxon>Bacillati</taxon>
        <taxon>Bacillota</taxon>
        <taxon>Negativicutes</taxon>
        <taxon>Selenomonadales</taxon>
        <taxon>Selenomonadaceae</taxon>
        <taxon>Pectinatus</taxon>
    </lineage>
</organism>
<sequence length="128" mass="14656">MARYNTYGNLAEKTVYEQPARHTIQKQRNAARVIKQQIPLNTKLRLRCLALVMLVAFMAMFVTFRNSAAVSSGYQLIKLNKNVAALESENDRLRLDIAKLKSPERIKKIAVNNLNMALPDKMYFANQN</sequence>
<dbReference type="Proteomes" id="UP000559117">
    <property type="component" value="Unassembled WGS sequence"/>
</dbReference>
<name>A0A840UFR4_9FIRM</name>
<dbReference type="NCBIfam" id="TIGR02209">
    <property type="entry name" value="ftsL_broad"/>
    <property type="match status" value="1"/>
</dbReference>
<dbReference type="InterPro" id="IPR007060">
    <property type="entry name" value="FtsL/DivIC"/>
</dbReference>
<dbReference type="AlphaFoldDB" id="A0A840UFR4"/>
<dbReference type="GO" id="GO:0005886">
    <property type="term" value="C:plasma membrane"/>
    <property type="evidence" value="ECO:0007669"/>
    <property type="project" value="UniProtKB-SubCell"/>
</dbReference>
<protein>
    <recommendedName>
        <fullName evidence="8">Cell division protein FtsL</fullName>
    </recommendedName>
</protein>
<keyword evidence="11" id="KW-1185">Reference proteome</keyword>
<evidence type="ECO:0000256" key="5">
    <source>
        <dbReference type="ARBA" id="ARBA00022989"/>
    </source>
</evidence>
<evidence type="ECO:0000256" key="3">
    <source>
        <dbReference type="ARBA" id="ARBA00022618"/>
    </source>
</evidence>
<evidence type="ECO:0000256" key="9">
    <source>
        <dbReference type="SAM" id="Phobius"/>
    </source>
</evidence>
<keyword evidence="6 9" id="KW-0472">Membrane</keyword>
<evidence type="ECO:0000313" key="11">
    <source>
        <dbReference type="Proteomes" id="UP000559117"/>
    </source>
</evidence>
<dbReference type="EMBL" id="JACHFH010000010">
    <property type="protein sequence ID" value="MBB5335946.1"/>
    <property type="molecule type" value="Genomic_DNA"/>
</dbReference>
<feature type="transmembrane region" description="Helical" evidence="9">
    <location>
        <begin position="44"/>
        <end position="64"/>
    </location>
</feature>
<dbReference type="InterPro" id="IPR011922">
    <property type="entry name" value="Cell_div_FtsL"/>
</dbReference>
<reference evidence="10 11" key="1">
    <citation type="submission" date="2020-08" db="EMBL/GenBank/DDBJ databases">
        <title>Genomic Encyclopedia of Type Strains, Phase IV (KMG-IV): sequencing the most valuable type-strain genomes for metagenomic binning, comparative biology and taxonomic classification.</title>
        <authorList>
            <person name="Goeker M."/>
        </authorList>
    </citation>
    <scope>NUCLEOTIDE SEQUENCE [LARGE SCALE GENOMIC DNA]</scope>
    <source>
        <strain evidence="10 11">DSM 24661</strain>
    </source>
</reference>
<evidence type="ECO:0000256" key="4">
    <source>
        <dbReference type="ARBA" id="ARBA00022692"/>
    </source>
</evidence>
<evidence type="ECO:0000256" key="6">
    <source>
        <dbReference type="ARBA" id="ARBA00023136"/>
    </source>
</evidence>
<evidence type="ECO:0000256" key="2">
    <source>
        <dbReference type="ARBA" id="ARBA00022475"/>
    </source>
</evidence>
<dbReference type="GO" id="GO:0051301">
    <property type="term" value="P:cell division"/>
    <property type="evidence" value="ECO:0007669"/>
    <property type="project" value="UniProtKB-KW"/>
</dbReference>
<comment type="subcellular location">
    <subcellularLocation>
        <location evidence="1">Cell membrane</location>
        <topology evidence="1">Single-pass type II membrane protein</topology>
    </subcellularLocation>
</comment>
<comment type="caution">
    <text evidence="10">The sequence shown here is derived from an EMBL/GenBank/DDBJ whole genome shotgun (WGS) entry which is preliminary data.</text>
</comment>
<keyword evidence="2" id="KW-1003">Cell membrane</keyword>
<accession>A0A840UFR4</accession>